<reference evidence="2" key="1">
    <citation type="submission" date="2018-02" db="EMBL/GenBank/DDBJ databases">
        <authorList>
            <person name="Hausmann B."/>
        </authorList>
    </citation>
    <scope>NUCLEOTIDE SEQUENCE [LARGE SCALE GENOMIC DNA]</scope>
    <source>
        <strain evidence="2">Peat soil MAG SbA1</strain>
    </source>
</reference>
<dbReference type="EMBL" id="OMOD01000140">
    <property type="protein sequence ID" value="SPF42500.1"/>
    <property type="molecule type" value="Genomic_DNA"/>
</dbReference>
<name>A0A2U3KSC5_9BACT</name>
<sequence>MRKHYLHLSVYPCDACAGPVIAGSTAARENEISKETDIRQVGAICLSCGHRQSEATAPARTRHFLPMEWAPADAIEVSHLTTAFVEALNRAELH</sequence>
<proteinExistence type="predicted"/>
<protein>
    <submittedName>
        <fullName evidence="1">Uncharacterized protein</fullName>
    </submittedName>
</protein>
<accession>A0A2U3KSC5</accession>
<dbReference type="AlphaFoldDB" id="A0A2U3KSC5"/>
<evidence type="ECO:0000313" key="1">
    <source>
        <dbReference type="EMBL" id="SPF42500.1"/>
    </source>
</evidence>
<evidence type="ECO:0000313" key="2">
    <source>
        <dbReference type="Proteomes" id="UP000238701"/>
    </source>
</evidence>
<gene>
    <name evidence="1" type="ORF">SBA1_460097</name>
</gene>
<dbReference type="Proteomes" id="UP000238701">
    <property type="component" value="Unassembled WGS sequence"/>
</dbReference>
<organism evidence="1 2">
    <name type="scientific">Candidatus Sulfotelmatobacter kueseliae</name>
    <dbReference type="NCBI Taxonomy" id="2042962"/>
    <lineage>
        <taxon>Bacteria</taxon>
        <taxon>Pseudomonadati</taxon>
        <taxon>Acidobacteriota</taxon>
        <taxon>Terriglobia</taxon>
        <taxon>Terriglobales</taxon>
        <taxon>Candidatus Korobacteraceae</taxon>
        <taxon>Candidatus Sulfotelmatobacter</taxon>
    </lineage>
</organism>